<evidence type="ECO:0000313" key="2">
    <source>
        <dbReference type="EMBL" id="SPF68136.1"/>
    </source>
</evidence>
<dbReference type="PANTHER" id="PTHR43384:SF14">
    <property type="entry name" value="ESX-1 SECRETION-ASSOCIATED PROTEIN ESPI"/>
    <property type="match status" value="1"/>
</dbReference>
<gene>
    <name evidence="2" type="ORF">PROPJV5_1079</name>
</gene>
<reference evidence="3" key="1">
    <citation type="submission" date="2018-02" db="EMBL/GenBank/DDBJ databases">
        <authorList>
            <person name="Hornung B."/>
        </authorList>
    </citation>
    <scope>NUCLEOTIDE SEQUENCE [LARGE SCALE GENOMIC DNA]</scope>
</reference>
<dbReference type="PANTHER" id="PTHR43384">
    <property type="entry name" value="SEPTUM SITE-DETERMINING PROTEIN MIND HOMOLOG, CHLOROPLASTIC-RELATED"/>
    <property type="match status" value="1"/>
</dbReference>
<dbReference type="Proteomes" id="UP000265962">
    <property type="component" value="Unassembled WGS sequence"/>
</dbReference>
<dbReference type="GO" id="GO:0051782">
    <property type="term" value="P:negative regulation of cell division"/>
    <property type="evidence" value="ECO:0007669"/>
    <property type="project" value="TreeGrafter"/>
</dbReference>
<dbReference type="GO" id="GO:0009898">
    <property type="term" value="C:cytoplasmic side of plasma membrane"/>
    <property type="evidence" value="ECO:0007669"/>
    <property type="project" value="TreeGrafter"/>
</dbReference>
<evidence type="ECO:0000313" key="3">
    <source>
        <dbReference type="Proteomes" id="UP000265962"/>
    </source>
</evidence>
<dbReference type="GO" id="GO:0016887">
    <property type="term" value="F:ATP hydrolysis activity"/>
    <property type="evidence" value="ECO:0007669"/>
    <property type="project" value="TreeGrafter"/>
</dbReference>
<keyword evidence="2" id="KW-0378">Hydrolase</keyword>
<dbReference type="InterPro" id="IPR027417">
    <property type="entry name" value="P-loop_NTPase"/>
</dbReference>
<dbReference type="InterPro" id="IPR050625">
    <property type="entry name" value="ParA/MinD_ATPase"/>
</dbReference>
<dbReference type="GO" id="GO:0005524">
    <property type="term" value="F:ATP binding"/>
    <property type="evidence" value="ECO:0007669"/>
    <property type="project" value="TreeGrafter"/>
</dbReference>
<dbReference type="Gene3D" id="3.40.50.300">
    <property type="entry name" value="P-loop containing nucleotide triphosphate hydrolases"/>
    <property type="match status" value="1"/>
</dbReference>
<feature type="region of interest" description="Disordered" evidence="1">
    <location>
        <begin position="239"/>
        <end position="260"/>
    </location>
</feature>
<dbReference type="OrthoDB" id="5015507at2"/>
<dbReference type="SUPFAM" id="SSF52540">
    <property type="entry name" value="P-loop containing nucleoside triphosphate hydrolases"/>
    <property type="match status" value="1"/>
</dbReference>
<organism evidence="2 3">
    <name type="scientific">Propionibacterium ruminifibrarum</name>
    <dbReference type="NCBI Taxonomy" id="1962131"/>
    <lineage>
        <taxon>Bacteria</taxon>
        <taxon>Bacillati</taxon>
        <taxon>Actinomycetota</taxon>
        <taxon>Actinomycetes</taxon>
        <taxon>Propionibacteriales</taxon>
        <taxon>Propionibacteriaceae</taxon>
        <taxon>Propionibacterium</taxon>
    </lineage>
</organism>
<proteinExistence type="predicted"/>
<protein>
    <submittedName>
        <fullName evidence="2">P-loop containing nucleoside triphosphate hydrolase</fullName>
    </submittedName>
</protein>
<keyword evidence="3" id="KW-1185">Reference proteome</keyword>
<dbReference type="RefSeq" id="WP_119715329.1">
    <property type="nucleotide sequence ID" value="NZ_OMOH01000004.1"/>
</dbReference>
<dbReference type="GO" id="GO:0005829">
    <property type="term" value="C:cytosol"/>
    <property type="evidence" value="ECO:0007669"/>
    <property type="project" value="TreeGrafter"/>
</dbReference>
<evidence type="ECO:0000256" key="1">
    <source>
        <dbReference type="SAM" id="MobiDB-lite"/>
    </source>
</evidence>
<accession>A0A375I005</accession>
<sequence length="288" mass="30116">MKALSLLSSTPGARLDFLLDADRALHGAVPLARRVAVVSVDGGTGCSTIAAAVATTMAGRHRGPVVLVDAGRNGPGAGVRAGLSDDARRLADEELAAARAGVEGDEPRPPTTLAEAMTGLPRTASGLACLDLTRETFPGCLDLRDWADRLAPISRFPDFVVTDFGVRDRDELSTIAASNHATCLVAGASRERLTRAIAQATWLEDEGHAPLVCINDTRGGVSRRQLRLLSRALPRPAVLMPHDPTRLGADPARSTALSQRSRNAVLELTASLMTACQQTPDAGGGIVP</sequence>
<name>A0A375I005_9ACTN</name>
<dbReference type="EMBL" id="OMOH01000004">
    <property type="protein sequence ID" value="SPF68136.1"/>
    <property type="molecule type" value="Genomic_DNA"/>
</dbReference>
<dbReference type="AlphaFoldDB" id="A0A375I005"/>